<dbReference type="CDD" id="cd00190">
    <property type="entry name" value="Tryp_SPc"/>
    <property type="match status" value="1"/>
</dbReference>
<keyword evidence="10" id="KW-0333">Golgi apparatus</keyword>
<keyword evidence="21" id="KW-0245">EGF-like domain</keyword>
<keyword evidence="13" id="KW-0325">Glycoprotein</keyword>
<feature type="signal peptide" evidence="23">
    <location>
        <begin position="1"/>
        <end position="22"/>
    </location>
</feature>
<dbReference type="InterPro" id="IPR009003">
    <property type="entry name" value="Peptidase_S1_PA"/>
</dbReference>
<dbReference type="FunFam" id="2.40.10.10:FF:000011">
    <property type="entry name" value="Coagulation factor X"/>
    <property type="match status" value="1"/>
</dbReference>
<dbReference type="InterPro" id="IPR001314">
    <property type="entry name" value="Peptidase_S1A"/>
</dbReference>
<dbReference type="Gene3D" id="2.40.10.10">
    <property type="entry name" value="Trypsin-like serine proteases"/>
    <property type="match status" value="2"/>
</dbReference>
<dbReference type="Ensembl" id="ENSSORT00005007105.1">
    <property type="protein sequence ID" value="ENSSORP00005006843.1"/>
    <property type="gene ID" value="ENSSORG00005003969.1"/>
</dbReference>
<dbReference type="InterPro" id="IPR000742">
    <property type="entry name" value="EGF"/>
</dbReference>
<dbReference type="PRINTS" id="PR00010">
    <property type="entry name" value="EGFBLOOD"/>
</dbReference>
<comment type="caution">
    <text evidence="21">Lacks conserved residue(s) required for the propagation of feature annotation.</text>
</comment>
<reference evidence="26" key="2">
    <citation type="submission" date="2025-09" db="UniProtKB">
        <authorList>
            <consortium name="Ensembl"/>
        </authorList>
    </citation>
    <scope>IDENTIFICATION</scope>
</reference>
<name>A0A672YQI8_9TELE</name>
<evidence type="ECO:0000256" key="14">
    <source>
        <dbReference type="ARBA" id="ARBA00036045"/>
    </source>
</evidence>
<evidence type="ECO:0000256" key="5">
    <source>
        <dbReference type="ARBA" id="ARBA00022670"/>
    </source>
</evidence>
<evidence type="ECO:0000256" key="13">
    <source>
        <dbReference type="ARBA" id="ARBA00023180"/>
    </source>
</evidence>
<evidence type="ECO:0000259" key="24">
    <source>
        <dbReference type="PROSITE" id="PS50026"/>
    </source>
</evidence>
<dbReference type="SMART" id="SM00181">
    <property type="entry name" value="EGF"/>
    <property type="match status" value="2"/>
</dbReference>
<dbReference type="PROSITE" id="PS50240">
    <property type="entry name" value="TRYPSIN_DOM"/>
    <property type="match status" value="1"/>
</dbReference>
<dbReference type="InParanoid" id="A0A672YQI8"/>
<dbReference type="Pfam" id="PF00089">
    <property type="entry name" value="Trypsin"/>
    <property type="match status" value="1"/>
</dbReference>
<keyword evidence="4" id="KW-0964">Secreted</keyword>
<evidence type="ECO:0000256" key="9">
    <source>
        <dbReference type="ARBA" id="ARBA00022825"/>
    </source>
</evidence>
<keyword evidence="5" id="KW-0645">Protease</keyword>
<dbReference type="PROSITE" id="PS00022">
    <property type="entry name" value="EGF_1"/>
    <property type="match status" value="1"/>
</dbReference>
<dbReference type="GO" id="GO:0005509">
    <property type="term" value="F:calcium ion binding"/>
    <property type="evidence" value="ECO:0007669"/>
    <property type="project" value="InterPro"/>
</dbReference>
<evidence type="ECO:0000256" key="8">
    <source>
        <dbReference type="ARBA" id="ARBA00022824"/>
    </source>
</evidence>
<dbReference type="PROSITE" id="PS00135">
    <property type="entry name" value="TRYPSIN_SER"/>
    <property type="match status" value="1"/>
</dbReference>
<evidence type="ECO:0000256" key="18">
    <source>
        <dbReference type="ARBA" id="ARBA00041306"/>
    </source>
</evidence>
<evidence type="ECO:0000256" key="4">
    <source>
        <dbReference type="ARBA" id="ARBA00022525"/>
    </source>
</evidence>
<keyword evidence="27" id="KW-1185">Reference proteome</keyword>
<evidence type="ECO:0000256" key="11">
    <source>
        <dbReference type="ARBA" id="ARBA00023084"/>
    </source>
</evidence>
<evidence type="ECO:0000256" key="17">
    <source>
        <dbReference type="ARBA" id="ARBA00040219"/>
    </source>
</evidence>
<evidence type="ECO:0000256" key="6">
    <source>
        <dbReference type="ARBA" id="ARBA00022696"/>
    </source>
</evidence>
<dbReference type="InterPro" id="IPR033116">
    <property type="entry name" value="TRYPSIN_SER"/>
</dbReference>
<evidence type="ECO:0000256" key="2">
    <source>
        <dbReference type="ARBA" id="ARBA00004555"/>
    </source>
</evidence>
<feature type="region of interest" description="Disordered" evidence="22">
    <location>
        <begin position="126"/>
        <end position="151"/>
    </location>
</feature>
<dbReference type="PANTHER" id="PTHR24278">
    <property type="entry name" value="COAGULATION FACTOR"/>
    <property type="match status" value="1"/>
</dbReference>
<evidence type="ECO:0000259" key="25">
    <source>
        <dbReference type="PROSITE" id="PS50240"/>
    </source>
</evidence>
<dbReference type="GO" id="GO:0004252">
    <property type="term" value="F:serine-type endopeptidase activity"/>
    <property type="evidence" value="ECO:0007669"/>
    <property type="project" value="UniProtKB-EC"/>
</dbReference>
<evidence type="ECO:0000256" key="7">
    <source>
        <dbReference type="ARBA" id="ARBA00022801"/>
    </source>
</evidence>
<evidence type="ECO:0000256" key="1">
    <source>
        <dbReference type="ARBA" id="ARBA00004240"/>
    </source>
</evidence>
<dbReference type="PANTHER" id="PTHR24278:SF34">
    <property type="entry name" value="COAGULATION FACTOR VII,-LIKE"/>
    <property type="match status" value="1"/>
</dbReference>
<evidence type="ECO:0000313" key="26">
    <source>
        <dbReference type="Ensembl" id="ENSSORP00005006843.1"/>
    </source>
</evidence>
<reference evidence="26" key="1">
    <citation type="submission" date="2025-08" db="UniProtKB">
        <authorList>
            <consortium name="Ensembl"/>
        </authorList>
    </citation>
    <scope>IDENTIFICATION</scope>
</reference>
<evidence type="ECO:0000256" key="12">
    <source>
        <dbReference type="ARBA" id="ARBA00023157"/>
    </source>
</evidence>
<feature type="disulfide bond" evidence="21">
    <location>
        <begin position="44"/>
        <end position="53"/>
    </location>
</feature>
<dbReference type="FunFam" id="2.10.25.10:FF:000760">
    <property type="entry name" value="Delta-like 1"/>
    <property type="match status" value="1"/>
</dbReference>
<keyword evidence="11" id="KW-0094">Blood coagulation</keyword>
<accession>A0A672YQI8</accession>
<dbReference type="SMART" id="SM00179">
    <property type="entry name" value="EGF_CA"/>
    <property type="match status" value="1"/>
</dbReference>
<evidence type="ECO:0000256" key="15">
    <source>
        <dbReference type="ARBA" id="ARBA00037553"/>
    </source>
</evidence>
<dbReference type="CDD" id="cd00054">
    <property type="entry name" value="EGF_CA"/>
    <property type="match status" value="1"/>
</dbReference>
<evidence type="ECO:0000313" key="27">
    <source>
        <dbReference type="Proteomes" id="UP000472271"/>
    </source>
</evidence>
<dbReference type="InterPro" id="IPR050442">
    <property type="entry name" value="Peptidase_S1_coag_factors"/>
</dbReference>
<dbReference type="GO" id="GO:0005794">
    <property type="term" value="C:Golgi apparatus"/>
    <property type="evidence" value="ECO:0007669"/>
    <property type="project" value="UniProtKB-SubCell"/>
</dbReference>
<dbReference type="GO" id="GO:0007596">
    <property type="term" value="P:blood coagulation"/>
    <property type="evidence" value="ECO:0007669"/>
    <property type="project" value="UniProtKB-KW"/>
</dbReference>
<dbReference type="PROSITE" id="PS50026">
    <property type="entry name" value="EGF_3"/>
    <property type="match status" value="1"/>
</dbReference>
<evidence type="ECO:0000256" key="16">
    <source>
        <dbReference type="ARBA" id="ARBA00038995"/>
    </source>
</evidence>
<dbReference type="GO" id="GO:0005615">
    <property type="term" value="C:extracellular space"/>
    <property type="evidence" value="ECO:0007669"/>
    <property type="project" value="TreeGrafter"/>
</dbReference>
<dbReference type="InterPro" id="IPR001881">
    <property type="entry name" value="EGF-like_Ca-bd_dom"/>
</dbReference>
<dbReference type="Pfam" id="PF14670">
    <property type="entry name" value="FXa_inhibition"/>
    <property type="match status" value="1"/>
</dbReference>
<evidence type="ECO:0000256" key="10">
    <source>
        <dbReference type="ARBA" id="ARBA00023034"/>
    </source>
</evidence>
<evidence type="ECO:0000256" key="21">
    <source>
        <dbReference type="PROSITE-ProRule" id="PRU00076"/>
    </source>
</evidence>
<evidence type="ECO:0000256" key="22">
    <source>
        <dbReference type="SAM" id="MobiDB-lite"/>
    </source>
</evidence>
<keyword evidence="8" id="KW-0256">Endoplasmic reticulum</keyword>
<feature type="domain" description="Peptidase S1" evidence="25">
    <location>
        <begin position="94"/>
        <end position="311"/>
    </location>
</feature>
<keyword evidence="6" id="KW-0356">Hemostasis</keyword>
<dbReference type="InterPro" id="IPR001254">
    <property type="entry name" value="Trypsin_dom"/>
</dbReference>
<protein>
    <recommendedName>
        <fullName evidence="17">Vitamin K-dependent protein C</fullName>
        <ecNumber evidence="16">3.4.21.69</ecNumber>
    </recommendedName>
    <alternativeName>
        <fullName evidence="20">Anticoagulant protein C</fullName>
    </alternativeName>
    <alternativeName>
        <fullName evidence="18">Autoprothrombin IIA</fullName>
    </alternativeName>
    <alternativeName>
        <fullName evidence="19">Blood coagulation factor XIV</fullName>
    </alternativeName>
</protein>
<evidence type="ECO:0000256" key="3">
    <source>
        <dbReference type="ARBA" id="ARBA00004613"/>
    </source>
</evidence>
<comment type="subcellular location">
    <subcellularLocation>
        <location evidence="1">Endoplasmic reticulum</location>
    </subcellularLocation>
    <subcellularLocation>
        <location evidence="2">Golgi apparatus</location>
    </subcellularLocation>
    <subcellularLocation>
        <location evidence="3">Secreted</location>
    </subcellularLocation>
</comment>
<feature type="chain" id="PRO_5025432507" description="Vitamin K-dependent protein C" evidence="23">
    <location>
        <begin position="23"/>
        <end position="328"/>
    </location>
</feature>
<feature type="compositionally biased region" description="Basic and acidic residues" evidence="22">
    <location>
        <begin position="128"/>
        <end position="151"/>
    </location>
</feature>
<dbReference type="GO" id="GO:0006508">
    <property type="term" value="P:proteolysis"/>
    <property type="evidence" value="ECO:0007669"/>
    <property type="project" value="UniProtKB-KW"/>
</dbReference>
<dbReference type="AlphaFoldDB" id="A0A672YQI8"/>
<dbReference type="PROSITE" id="PS01186">
    <property type="entry name" value="EGF_2"/>
    <property type="match status" value="1"/>
</dbReference>
<dbReference type="EC" id="3.4.21.69" evidence="16"/>
<sequence>VLLEALHRYMSLFFLWFSGDHCSPSPCQNGATCTSHASSYTCKCAPGYHGRNCDKVRLMHGGCRHRNGGCEHFCSEFSHRRHACTCAPGYHLDLDNSTCTPEGQRGRGLGSGRGVGVINGHISLSHDPLSHDPLSHDPLSHDPRSHDPTEQKRRVDRVLIHPGYNQSSSDSDLALLRLYHPVKLGRYVVPICLPARNSTATRTLATVRLSTVSGWGRLAVHGSASDLLQRLEIPRVPLQECRLHTRLNITRNMLCAGVKAGGKDSCEGDSGGPLVTKYRKTWFLTGVVSWGKGCAHANMYGVYTKVSNFLPPGPDHLDRTPANMDRPP</sequence>
<comment type="catalytic activity">
    <reaction evidence="14">
        <text>Degradation of blood coagulation factors Va and VIIIa.</text>
        <dbReference type="EC" id="3.4.21.69"/>
    </reaction>
</comment>
<comment type="function">
    <text evidence="15">Protein C is a vitamin K-dependent serine protease that regulates blood coagulation by inactivating factors Va and VIIIa in the presence of calcium ions and phospholipids. Exerts a protective effect on the endothelial cell barrier function.</text>
</comment>
<dbReference type="Gene3D" id="2.10.25.10">
    <property type="entry name" value="Laminin"/>
    <property type="match status" value="2"/>
</dbReference>
<proteinExistence type="predicted"/>
<dbReference type="SUPFAM" id="SSF57196">
    <property type="entry name" value="EGF/Laminin"/>
    <property type="match status" value="2"/>
</dbReference>
<organism evidence="26 27">
    <name type="scientific">Sphaeramia orbicularis</name>
    <name type="common">orbiculate cardinalfish</name>
    <dbReference type="NCBI Taxonomy" id="375764"/>
    <lineage>
        <taxon>Eukaryota</taxon>
        <taxon>Metazoa</taxon>
        <taxon>Chordata</taxon>
        <taxon>Craniata</taxon>
        <taxon>Vertebrata</taxon>
        <taxon>Euteleostomi</taxon>
        <taxon>Actinopterygii</taxon>
        <taxon>Neopterygii</taxon>
        <taxon>Teleostei</taxon>
        <taxon>Neoteleostei</taxon>
        <taxon>Acanthomorphata</taxon>
        <taxon>Gobiaria</taxon>
        <taxon>Kurtiformes</taxon>
        <taxon>Apogonoidei</taxon>
        <taxon>Apogonidae</taxon>
        <taxon>Apogoninae</taxon>
        <taxon>Sphaeramia</taxon>
    </lineage>
</organism>
<keyword evidence="9" id="KW-0720">Serine protease</keyword>
<feature type="domain" description="EGF-like" evidence="24">
    <location>
        <begin position="18"/>
        <end position="54"/>
    </location>
</feature>
<evidence type="ECO:0000256" key="19">
    <source>
        <dbReference type="ARBA" id="ARBA00042403"/>
    </source>
</evidence>
<dbReference type="Proteomes" id="UP000472271">
    <property type="component" value="Unassembled WGS sequence"/>
</dbReference>
<evidence type="ECO:0000256" key="20">
    <source>
        <dbReference type="ARBA" id="ARBA00042906"/>
    </source>
</evidence>
<dbReference type="InterPro" id="IPR043504">
    <property type="entry name" value="Peptidase_S1_PA_chymotrypsin"/>
</dbReference>
<keyword evidence="12 21" id="KW-1015">Disulfide bond</keyword>
<evidence type="ECO:0000256" key="23">
    <source>
        <dbReference type="SAM" id="SignalP"/>
    </source>
</evidence>
<keyword evidence="23" id="KW-0732">Signal</keyword>
<dbReference type="SMART" id="SM00020">
    <property type="entry name" value="Tryp_SPc"/>
    <property type="match status" value="1"/>
</dbReference>
<keyword evidence="7" id="KW-0378">Hydrolase</keyword>
<dbReference type="SUPFAM" id="SSF50494">
    <property type="entry name" value="Trypsin-like serine proteases"/>
    <property type="match status" value="1"/>
</dbReference>
<dbReference type="GO" id="GO:0005783">
    <property type="term" value="C:endoplasmic reticulum"/>
    <property type="evidence" value="ECO:0007669"/>
    <property type="project" value="UniProtKB-SubCell"/>
</dbReference>
<dbReference type="PRINTS" id="PR00722">
    <property type="entry name" value="CHYMOTRYPSIN"/>
</dbReference>
<dbReference type="Pfam" id="PF00008">
    <property type="entry name" value="EGF"/>
    <property type="match status" value="1"/>
</dbReference>